<dbReference type="CDD" id="cd00331">
    <property type="entry name" value="IGPS"/>
    <property type="match status" value="1"/>
</dbReference>
<keyword evidence="3 8" id="KW-0028">Amino-acid biosynthesis</keyword>
<dbReference type="InterPro" id="IPR013785">
    <property type="entry name" value="Aldolase_TIM"/>
</dbReference>
<evidence type="ECO:0000256" key="7">
    <source>
        <dbReference type="ARBA" id="ARBA00023239"/>
    </source>
</evidence>
<dbReference type="KEGG" id="maer:DAI18_16575"/>
<gene>
    <name evidence="8" type="primary">trpC</name>
    <name evidence="10" type="ORF">DAI18_16575</name>
</gene>
<organism evidence="10 11">
    <name type="scientific">Microvirgula aerodenitrificans</name>
    <dbReference type="NCBI Taxonomy" id="57480"/>
    <lineage>
        <taxon>Bacteria</taxon>
        <taxon>Pseudomonadati</taxon>
        <taxon>Pseudomonadota</taxon>
        <taxon>Betaproteobacteria</taxon>
        <taxon>Neisseriales</taxon>
        <taxon>Aquaspirillaceae</taxon>
        <taxon>Microvirgula</taxon>
    </lineage>
</organism>
<evidence type="ECO:0000256" key="1">
    <source>
        <dbReference type="ARBA" id="ARBA00001633"/>
    </source>
</evidence>
<evidence type="ECO:0000256" key="5">
    <source>
        <dbReference type="ARBA" id="ARBA00022822"/>
    </source>
</evidence>
<keyword evidence="7 8" id="KW-0456">Lyase</keyword>
<evidence type="ECO:0000256" key="2">
    <source>
        <dbReference type="ARBA" id="ARBA00004696"/>
    </source>
</evidence>
<dbReference type="SUPFAM" id="SSF51366">
    <property type="entry name" value="Ribulose-phoshate binding barrel"/>
    <property type="match status" value="1"/>
</dbReference>
<sequence length="263" mass="28141">MSDILARILDTKQTEVAAARQARPLESLRRDAESRGDIRDFVDALRSKHAAGAAGVIAEIKKASPSRGIIRADFDPADIAASYAGHGAACLSVLTDRDYFQGLPAYLEAARAACSLPVLRKDFMVDSYQLYEARAMGADCVLLIAAALDDVQLRDFEAVAAGLGMAVLVEVHDAAELDRALRLDTPLIGVNNRNLHTFDVSLDTTLALLPTLLAERRIPVSESGIATVDDVQRLRAAHVQTFLVGEAFMREASPGAALAGLFA</sequence>
<dbReference type="EMBL" id="CP028519">
    <property type="protein sequence ID" value="AVY95484.1"/>
    <property type="molecule type" value="Genomic_DNA"/>
</dbReference>
<evidence type="ECO:0000256" key="3">
    <source>
        <dbReference type="ARBA" id="ARBA00022605"/>
    </source>
</evidence>
<comment type="similarity">
    <text evidence="8">Belongs to the TrpC family.</text>
</comment>
<dbReference type="PANTHER" id="PTHR22854:SF2">
    <property type="entry name" value="INDOLE-3-GLYCEROL-PHOSPHATE SYNTHASE"/>
    <property type="match status" value="1"/>
</dbReference>
<dbReference type="GO" id="GO:0000162">
    <property type="term" value="P:L-tryptophan biosynthetic process"/>
    <property type="evidence" value="ECO:0007669"/>
    <property type="project" value="UniProtKB-UniRule"/>
</dbReference>
<feature type="domain" description="Indole-3-glycerol phosphate synthase" evidence="9">
    <location>
        <begin position="5"/>
        <end position="258"/>
    </location>
</feature>
<dbReference type="InterPro" id="IPR013798">
    <property type="entry name" value="Indole-3-glycerol_P_synth_dom"/>
</dbReference>
<dbReference type="GO" id="GO:0004640">
    <property type="term" value="F:phosphoribosylanthranilate isomerase activity"/>
    <property type="evidence" value="ECO:0007669"/>
    <property type="project" value="TreeGrafter"/>
</dbReference>
<proteinExistence type="inferred from homology"/>
<dbReference type="InterPro" id="IPR045186">
    <property type="entry name" value="Indole-3-glycerol_P_synth"/>
</dbReference>
<dbReference type="HAMAP" id="MF_00134_B">
    <property type="entry name" value="IGPS_B"/>
    <property type="match status" value="1"/>
</dbReference>
<dbReference type="AlphaFoldDB" id="A0A2S0PDM4"/>
<dbReference type="UniPathway" id="UPA00035">
    <property type="reaction ID" value="UER00043"/>
</dbReference>
<dbReference type="EC" id="4.1.1.48" evidence="8"/>
<keyword evidence="5 8" id="KW-0822">Tryptophan biosynthesis</keyword>
<dbReference type="RefSeq" id="WP_028499353.1">
    <property type="nucleotide sequence ID" value="NZ_CP028519.1"/>
</dbReference>
<evidence type="ECO:0000256" key="4">
    <source>
        <dbReference type="ARBA" id="ARBA00022793"/>
    </source>
</evidence>
<evidence type="ECO:0000259" key="9">
    <source>
        <dbReference type="Pfam" id="PF00218"/>
    </source>
</evidence>
<keyword evidence="11" id="KW-1185">Reference proteome</keyword>
<dbReference type="OrthoDB" id="9804217at2"/>
<comment type="catalytic activity">
    <reaction evidence="1 8">
        <text>1-(2-carboxyphenylamino)-1-deoxy-D-ribulose 5-phosphate + H(+) = (1S,2R)-1-C-(indol-3-yl)glycerol 3-phosphate + CO2 + H2O</text>
        <dbReference type="Rhea" id="RHEA:23476"/>
        <dbReference type="ChEBI" id="CHEBI:15377"/>
        <dbReference type="ChEBI" id="CHEBI:15378"/>
        <dbReference type="ChEBI" id="CHEBI:16526"/>
        <dbReference type="ChEBI" id="CHEBI:58613"/>
        <dbReference type="ChEBI" id="CHEBI:58866"/>
        <dbReference type="EC" id="4.1.1.48"/>
    </reaction>
</comment>
<dbReference type="InterPro" id="IPR011060">
    <property type="entry name" value="RibuloseP-bd_barrel"/>
</dbReference>
<evidence type="ECO:0000313" key="10">
    <source>
        <dbReference type="EMBL" id="AVY95484.1"/>
    </source>
</evidence>
<keyword evidence="6 8" id="KW-0057">Aromatic amino acid biosynthesis</keyword>
<dbReference type="PROSITE" id="PS00614">
    <property type="entry name" value="IGPS"/>
    <property type="match status" value="1"/>
</dbReference>
<dbReference type="NCBIfam" id="NF001377">
    <property type="entry name" value="PRK00278.2-4"/>
    <property type="match status" value="1"/>
</dbReference>
<evidence type="ECO:0000313" key="11">
    <source>
        <dbReference type="Proteomes" id="UP000244173"/>
    </source>
</evidence>
<protein>
    <recommendedName>
        <fullName evidence="8">Indole-3-glycerol phosphate synthase</fullName>
        <shortName evidence="8">IGPS</shortName>
        <ecNumber evidence="8">4.1.1.48</ecNumber>
    </recommendedName>
</protein>
<dbReference type="STRING" id="1122240.GCA_000620105_02305"/>
<dbReference type="NCBIfam" id="NF001373">
    <property type="entry name" value="PRK00278.1-6"/>
    <property type="match status" value="1"/>
</dbReference>
<evidence type="ECO:0000256" key="8">
    <source>
        <dbReference type="HAMAP-Rule" id="MF_00134"/>
    </source>
</evidence>
<dbReference type="PANTHER" id="PTHR22854">
    <property type="entry name" value="TRYPTOPHAN BIOSYNTHESIS PROTEIN"/>
    <property type="match status" value="1"/>
</dbReference>
<evidence type="ECO:0000256" key="6">
    <source>
        <dbReference type="ARBA" id="ARBA00023141"/>
    </source>
</evidence>
<dbReference type="Gene3D" id="3.20.20.70">
    <property type="entry name" value="Aldolase class I"/>
    <property type="match status" value="1"/>
</dbReference>
<dbReference type="NCBIfam" id="NF001370">
    <property type="entry name" value="PRK00278.1-2"/>
    <property type="match status" value="1"/>
</dbReference>
<comment type="pathway">
    <text evidence="2 8">Amino-acid biosynthesis; L-tryptophan biosynthesis; L-tryptophan from chorismate: step 4/5.</text>
</comment>
<name>A0A2S0PDM4_9NEIS</name>
<keyword evidence="4 8" id="KW-0210">Decarboxylase</keyword>
<dbReference type="GO" id="GO:0004425">
    <property type="term" value="F:indole-3-glycerol-phosphate synthase activity"/>
    <property type="evidence" value="ECO:0007669"/>
    <property type="project" value="UniProtKB-UniRule"/>
</dbReference>
<dbReference type="FunFam" id="3.20.20.70:FF:000024">
    <property type="entry name" value="Indole-3-glycerol phosphate synthase"/>
    <property type="match status" value="1"/>
</dbReference>
<dbReference type="InterPro" id="IPR001468">
    <property type="entry name" value="Indole-3-GlycerolPSynthase_CS"/>
</dbReference>
<dbReference type="Pfam" id="PF00218">
    <property type="entry name" value="IGPS"/>
    <property type="match status" value="1"/>
</dbReference>
<dbReference type="Proteomes" id="UP000244173">
    <property type="component" value="Chromosome"/>
</dbReference>
<reference evidence="10 11" key="1">
    <citation type="submission" date="2018-04" db="EMBL/GenBank/DDBJ databases">
        <title>Denitrifier Microvirgula.</title>
        <authorList>
            <person name="Anderson E."/>
            <person name="Jang J."/>
            <person name="Ishii S."/>
        </authorList>
    </citation>
    <scope>NUCLEOTIDE SEQUENCE [LARGE SCALE GENOMIC DNA]</scope>
    <source>
        <strain evidence="10 11">BE2.4</strain>
    </source>
</reference>
<accession>A0A2S0PDM4</accession>